<dbReference type="PATRIC" id="fig|862908.3.peg.750"/>
<keyword evidence="1" id="KW-1133">Transmembrane helix</keyword>
<dbReference type="AlphaFoldDB" id="E1X5W8"/>
<sequence length="59" mass="6642">MRAIIEIFLAIIFTIITGASVLNFSSKVIKKEALIKVQKGLPSLEKFTQRLTDKKHSLI</sequence>
<evidence type="ECO:0000256" key="1">
    <source>
        <dbReference type="SAM" id="Phobius"/>
    </source>
</evidence>
<dbReference type="HOGENOM" id="CLU_3025993_0_0_7"/>
<accession>E1X5W8</accession>
<name>E1X5W8_HALMS</name>
<keyword evidence="1" id="KW-0472">Membrane</keyword>
<feature type="transmembrane region" description="Helical" evidence="1">
    <location>
        <begin position="7"/>
        <end position="25"/>
    </location>
</feature>
<dbReference type="Proteomes" id="UP000008963">
    <property type="component" value="Chromosome"/>
</dbReference>
<protein>
    <submittedName>
        <fullName evidence="2">Membrane protein</fullName>
    </submittedName>
</protein>
<organism evidence="2 3">
    <name type="scientific">Halobacteriovorax marinus (strain ATCC BAA-682 / DSM 15412 / SJ)</name>
    <name type="common">Bacteriovorax marinus</name>
    <dbReference type="NCBI Taxonomy" id="862908"/>
    <lineage>
        <taxon>Bacteria</taxon>
        <taxon>Pseudomonadati</taxon>
        <taxon>Bdellovibrionota</taxon>
        <taxon>Bacteriovoracia</taxon>
        <taxon>Bacteriovoracales</taxon>
        <taxon>Halobacteriovoraceae</taxon>
        <taxon>Halobacteriovorax</taxon>
    </lineage>
</organism>
<gene>
    <name evidence="2" type="ordered locus">BMS_0783</name>
</gene>
<dbReference type="KEGG" id="bmx:BMS_0783"/>
<proteinExistence type="predicted"/>
<evidence type="ECO:0000313" key="3">
    <source>
        <dbReference type="Proteomes" id="UP000008963"/>
    </source>
</evidence>
<keyword evidence="3" id="KW-1185">Reference proteome</keyword>
<reference evidence="3" key="1">
    <citation type="journal article" date="2013" name="ISME J.">
        <title>A small predatory core genome in the divergent marine Bacteriovorax marinus SJ and the terrestrial Bdellovibrio bacteriovorus.</title>
        <authorList>
            <person name="Crossman L.C."/>
            <person name="Chen H."/>
            <person name="Cerdeno-Tarraga A.M."/>
            <person name="Brooks K."/>
            <person name="Quail M.A."/>
            <person name="Pineiro S.A."/>
            <person name="Hobley L."/>
            <person name="Sockett R.E."/>
            <person name="Bentley S.D."/>
            <person name="Parkhill J."/>
            <person name="Williams H.N."/>
            <person name="Stine O.C."/>
        </authorList>
    </citation>
    <scope>NUCLEOTIDE SEQUENCE [LARGE SCALE GENOMIC DNA]</scope>
    <source>
        <strain evidence="3">ATCC BAA-682 / DSM 15412 / SJ</strain>
    </source>
</reference>
<keyword evidence="1" id="KW-0812">Transmembrane</keyword>
<evidence type="ECO:0000313" key="2">
    <source>
        <dbReference type="EMBL" id="CBW25685.1"/>
    </source>
</evidence>
<dbReference type="EMBL" id="FQ312005">
    <property type="protein sequence ID" value="CBW25685.1"/>
    <property type="molecule type" value="Genomic_DNA"/>
</dbReference>